<dbReference type="SMART" id="SM00647">
    <property type="entry name" value="IBR"/>
    <property type="match status" value="1"/>
</dbReference>
<keyword evidence="12" id="KW-0862">Zinc</keyword>
<feature type="signal peptide" evidence="14">
    <location>
        <begin position="1"/>
        <end position="22"/>
    </location>
</feature>
<gene>
    <name evidence="17" type="ORF">FNV43_RR04613</name>
</gene>
<dbReference type="EMBL" id="VOIH02000002">
    <property type="protein sequence ID" value="KAF3454166.1"/>
    <property type="molecule type" value="Genomic_DNA"/>
</dbReference>
<feature type="chain" id="PRO_5035446675" description="RBR-type E3 ubiquitin transferase" evidence="14">
    <location>
        <begin position="23"/>
        <end position="307"/>
    </location>
</feature>
<reference evidence="17" key="1">
    <citation type="submission" date="2020-03" db="EMBL/GenBank/DDBJ databases">
        <title>A high-quality chromosome-level genome assembly of a woody plant with both climbing and erect habits, Rhamnella rubrinervis.</title>
        <authorList>
            <person name="Lu Z."/>
            <person name="Yang Y."/>
            <person name="Zhu X."/>
            <person name="Sun Y."/>
        </authorList>
    </citation>
    <scope>NUCLEOTIDE SEQUENCE</scope>
    <source>
        <strain evidence="17">BYM</strain>
        <tissue evidence="17">Leaf</tissue>
    </source>
</reference>
<dbReference type="InterPro" id="IPR044066">
    <property type="entry name" value="TRIAD_supradom"/>
</dbReference>
<feature type="domain" description="RING-type" evidence="15">
    <location>
        <begin position="88"/>
        <end position="132"/>
    </location>
</feature>
<evidence type="ECO:0000256" key="6">
    <source>
        <dbReference type="ARBA" id="ARBA00012251"/>
    </source>
</evidence>
<dbReference type="EC" id="2.3.2.31" evidence="6"/>
<evidence type="ECO:0000313" key="18">
    <source>
        <dbReference type="Proteomes" id="UP000796880"/>
    </source>
</evidence>
<evidence type="ECO:0000256" key="5">
    <source>
        <dbReference type="ARBA" id="ARBA00005884"/>
    </source>
</evidence>
<evidence type="ECO:0000256" key="9">
    <source>
        <dbReference type="ARBA" id="ARBA00022737"/>
    </source>
</evidence>
<evidence type="ECO:0000256" key="3">
    <source>
        <dbReference type="ARBA" id="ARBA00003976"/>
    </source>
</evidence>
<dbReference type="SUPFAM" id="SSF57850">
    <property type="entry name" value="RING/U-box"/>
    <property type="match status" value="2"/>
</dbReference>
<dbReference type="CDD" id="cd22582">
    <property type="entry name" value="BRcat_RBR_unk"/>
    <property type="match status" value="1"/>
</dbReference>
<keyword evidence="14" id="KW-0732">Signal</keyword>
<comment type="cofactor">
    <cofactor evidence="2">
        <name>Zn(2+)</name>
        <dbReference type="ChEBI" id="CHEBI:29105"/>
    </cofactor>
</comment>
<dbReference type="GO" id="GO:0061630">
    <property type="term" value="F:ubiquitin protein ligase activity"/>
    <property type="evidence" value="ECO:0007669"/>
    <property type="project" value="UniProtKB-EC"/>
</dbReference>
<evidence type="ECO:0000256" key="13">
    <source>
        <dbReference type="PROSITE-ProRule" id="PRU00175"/>
    </source>
</evidence>
<evidence type="ECO:0000256" key="12">
    <source>
        <dbReference type="ARBA" id="ARBA00022833"/>
    </source>
</evidence>
<sequence length="307" mass="35488">MQNLKSQLSYVFLFSLFDVFSSVPPRHCKIETLVNQVALLRRNFTYCSPSLVASNDMKFAFQFARDAVVSQISWCAETSKDKSLKETCVICFEDIEVSKMFSIDRCLHRYCFSCMRQHVEVTLLNGLIAECPHEGCKSEVNIESCGEFLPPELVKVMSERKKESSVPVSEKVYCPYPRCSTLMSQKEVLEYTNYKHLNAEQSGVRKCMKCHKFFCINCKVPWHNYMTCYDCKRSNPQACADDQKLESLATKKRWRGCPRCNHMVELAEGCYHITCRHFFLLHSFLCNLSFGYHSGLLLLPTLNNEQV</sequence>
<keyword evidence="9" id="KW-0677">Repeat</keyword>
<feature type="domain" description="RING-type" evidence="16">
    <location>
        <begin position="84"/>
        <end position="307"/>
    </location>
</feature>
<evidence type="ECO:0000256" key="7">
    <source>
        <dbReference type="ARBA" id="ARBA00022679"/>
    </source>
</evidence>
<dbReference type="GO" id="GO:0008270">
    <property type="term" value="F:zinc ion binding"/>
    <property type="evidence" value="ECO:0007669"/>
    <property type="project" value="UniProtKB-KW"/>
</dbReference>
<dbReference type="GO" id="GO:0016567">
    <property type="term" value="P:protein ubiquitination"/>
    <property type="evidence" value="ECO:0007669"/>
    <property type="project" value="UniProtKB-UniPathway"/>
</dbReference>
<keyword evidence="11" id="KW-0833">Ubl conjugation pathway</keyword>
<name>A0A8K0HKJ2_9ROSA</name>
<dbReference type="InterPro" id="IPR018957">
    <property type="entry name" value="Znf_C3HC4_RING-type"/>
</dbReference>
<dbReference type="InterPro" id="IPR013083">
    <property type="entry name" value="Znf_RING/FYVE/PHD"/>
</dbReference>
<dbReference type="InterPro" id="IPR017907">
    <property type="entry name" value="Znf_RING_CS"/>
</dbReference>
<dbReference type="PANTHER" id="PTHR11685">
    <property type="entry name" value="RBR FAMILY RING FINGER AND IBR DOMAIN-CONTAINING"/>
    <property type="match status" value="1"/>
</dbReference>
<evidence type="ECO:0000256" key="1">
    <source>
        <dbReference type="ARBA" id="ARBA00001798"/>
    </source>
</evidence>
<dbReference type="InterPro" id="IPR002867">
    <property type="entry name" value="IBR_dom"/>
</dbReference>
<dbReference type="Pfam" id="PF01485">
    <property type="entry name" value="IBR"/>
    <property type="match status" value="1"/>
</dbReference>
<keyword evidence="10 13" id="KW-0863">Zinc-finger</keyword>
<accession>A0A8K0HKJ2</accession>
<dbReference type="AlphaFoldDB" id="A0A8K0HKJ2"/>
<dbReference type="OrthoDB" id="9977870at2759"/>
<dbReference type="Gene3D" id="1.20.120.1750">
    <property type="match status" value="1"/>
</dbReference>
<evidence type="ECO:0000256" key="4">
    <source>
        <dbReference type="ARBA" id="ARBA00004906"/>
    </source>
</evidence>
<evidence type="ECO:0000256" key="14">
    <source>
        <dbReference type="SAM" id="SignalP"/>
    </source>
</evidence>
<dbReference type="PROSITE" id="PS51873">
    <property type="entry name" value="TRIAD"/>
    <property type="match status" value="1"/>
</dbReference>
<comment type="caution">
    <text evidence="17">The sequence shown here is derived from an EMBL/GenBank/DDBJ whole genome shotgun (WGS) entry which is preliminary data.</text>
</comment>
<protein>
    <recommendedName>
        <fullName evidence="6">RBR-type E3 ubiquitin transferase</fullName>
        <ecNumber evidence="6">2.3.2.31</ecNumber>
    </recommendedName>
</protein>
<proteinExistence type="inferred from homology"/>
<dbReference type="Pfam" id="PF00097">
    <property type="entry name" value="zf-C3HC4"/>
    <property type="match status" value="1"/>
</dbReference>
<dbReference type="PROSITE" id="PS50089">
    <property type="entry name" value="ZF_RING_2"/>
    <property type="match status" value="1"/>
</dbReference>
<comment type="function">
    <text evidence="3">Might act as an E3 ubiquitin-protein ligase, or as part of E3 complex, which accepts ubiquitin from specific E2 ubiquitin-conjugating enzymes and then transfers it to substrates.</text>
</comment>
<evidence type="ECO:0000256" key="2">
    <source>
        <dbReference type="ARBA" id="ARBA00001947"/>
    </source>
</evidence>
<dbReference type="FunFam" id="3.30.40.10:FF:000230">
    <property type="entry name" value="RBR-type E3 ubiquitin transferase"/>
    <property type="match status" value="1"/>
</dbReference>
<keyword evidence="8" id="KW-0479">Metal-binding</keyword>
<evidence type="ECO:0000256" key="8">
    <source>
        <dbReference type="ARBA" id="ARBA00022723"/>
    </source>
</evidence>
<dbReference type="Proteomes" id="UP000796880">
    <property type="component" value="Unassembled WGS sequence"/>
</dbReference>
<evidence type="ECO:0000256" key="10">
    <source>
        <dbReference type="ARBA" id="ARBA00022771"/>
    </source>
</evidence>
<comment type="catalytic activity">
    <reaction evidence="1">
        <text>[E2 ubiquitin-conjugating enzyme]-S-ubiquitinyl-L-cysteine + [acceptor protein]-L-lysine = [E2 ubiquitin-conjugating enzyme]-L-cysteine + [acceptor protein]-N(6)-ubiquitinyl-L-lysine.</text>
        <dbReference type="EC" id="2.3.2.31"/>
    </reaction>
</comment>
<evidence type="ECO:0000313" key="17">
    <source>
        <dbReference type="EMBL" id="KAF3454166.1"/>
    </source>
</evidence>
<keyword evidence="7" id="KW-0808">Transferase</keyword>
<dbReference type="Gene3D" id="3.30.40.10">
    <property type="entry name" value="Zinc/RING finger domain, C3HC4 (zinc finger)"/>
    <property type="match status" value="1"/>
</dbReference>
<dbReference type="PROSITE" id="PS00518">
    <property type="entry name" value="ZF_RING_1"/>
    <property type="match status" value="1"/>
</dbReference>
<dbReference type="InterPro" id="IPR031127">
    <property type="entry name" value="E3_UB_ligase_RBR"/>
</dbReference>
<organism evidence="17 18">
    <name type="scientific">Rhamnella rubrinervis</name>
    <dbReference type="NCBI Taxonomy" id="2594499"/>
    <lineage>
        <taxon>Eukaryota</taxon>
        <taxon>Viridiplantae</taxon>
        <taxon>Streptophyta</taxon>
        <taxon>Embryophyta</taxon>
        <taxon>Tracheophyta</taxon>
        <taxon>Spermatophyta</taxon>
        <taxon>Magnoliopsida</taxon>
        <taxon>eudicotyledons</taxon>
        <taxon>Gunneridae</taxon>
        <taxon>Pentapetalae</taxon>
        <taxon>rosids</taxon>
        <taxon>fabids</taxon>
        <taxon>Rosales</taxon>
        <taxon>Rhamnaceae</taxon>
        <taxon>rhamnoid group</taxon>
        <taxon>Rhamneae</taxon>
        <taxon>Rhamnella</taxon>
    </lineage>
</organism>
<comment type="similarity">
    <text evidence="5">Belongs to the RBR family. Ariadne subfamily.</text>
</comment>
<comment type="pathway">
    <text evidence="4">Protein modification; protein ubiquitination.</text>
</comment>
<keyword evidence="18" id="KW-1185">Reference proteome</keyword>
<evidence type="ECO:0000259" key="16">
    <source>
        <dbReference type="PROSITE" id="PS51873"/>
    </source>
</evidence>
<evidence type="ECO:0000256" key="11">
    <source>
        <dbReference type="ARBA" id="ARBA00022786"/>
    </source>
</evidence>
<evidence type="ECO:0000259" key="15">
    <source>
        <dbReference type="PROSITE" id="PS50089"/>
    </source>
</evidence>
<dbReference type="UniPathway" id="UPA00143"/>
<dbReference type="InterPro" id="IPR001841">
    <property type="entry name" value="Znf_RING"/>
</dbReference>